<dbReference type="EC" id="2.7.4.3" evidence="4 12"/>
<proteinExistence type="inferred from homology"/>
<dbReference type="InterPro" id="IPR023477">
    <property type="entry name" value="Adenylate_kinase_AdkA"/>
</dbReference>
<dbReference type="Gene3D" id="3.40.50.300">
    <property type="entry name" value="P-loop containing nucleotide triphosphate hydrolases"/>
    <property type="match status" value="1"/>
</dbReference>
<comment type="subcellular location">
    <subcellularLocation>
        <location evidence="2 12">Cytoplasm</location>
    </subcellularLocation>
</comment>
<evidence type="ECO:0000313" key="14">
    <source>
        <dbReference type="EMBL" id="HIQ29626.1"/>
    </source>
</evidence>
<protein>
    <recommendedName>
        <fullName evidence="5 12">Adenylate kinase</fullName>
        <shortName evidence="12">AK</shortName>
        <ecNumber evidence="4 12">2.7.4.3</ecNumber>
    </recommendedName>
    <alternativeName>
        <fullName evidence="11 12">ATP-AMP transphosphorylase</fullName>
    </alternativeName>
</protein>
<comment type="caution">
    <text evidence="14">The sequence shown here is derived from an EMBL/GenBank/DDBJ whole genome shotgun (WGS) entry which is preliminary data.</text>
</comment>
<name>A0A832ZYE2_CALS0</name>
<accession>A0A832ZYE2</accession>
<dbReference type="GO" id="GO:0005737">
    <property type="term" value="C:cytoplasm"/>
    <property type="evidence" value="ECO:0007669"/>
    <property type="project" value="UniProtKB-SubCell"/>
</dbReference>
<keyword evidence="7 12" id="KW-0808">Transferase</keyword>
<feature type="region of interest" description="Disordered" evidence="13">
    <location>
        <begin position="127"/>
        <end position="146"/>
    </location>
</feature>
<keyword evidence="10 12" id="KW-0067">ATP-binding</keyword>
<feature type="compositionally biased region" description="Basic and acidic residues" evidence="13">
    <location>
        <begin position="127"/>
        <end position="138"/>
    </location>
</feature>
<evidence type="ECO:0000256" key="6">
    <source>
        <dbReference type="ARBA" id="ARBA00022490"/>
    </source>
</evidence>
<evidence type="ECO:0000313" key="15">
    <source>
        <dbReference type="Proteomes" id="UP000608579"/>
    </source>
</evidence>
<evidence type="ECO:0000256" key="1">
    <source>
        <dbReference type="ARBA" id="ARBA00000582"/>
    </source>
</evidence>
<dbReference type="NCBIfam" id="NF003122">
    <property type="entry name" value="PRK04040.1"/>
    <property type="match status" value="1"/>
</dbReference>
<keyword evidence="9 12" id="KW-0418">Kinase</keyword>
<evidence type="ECO:0000256" key="4">
    <source>
        <dbReference type="ARBA" id="ARBA00012955"/>
    </source>
</evidence>
<evidence type="ECO:0000256" key="10">
    <source>
        <dbReference type="ARBA" id="ARBA00022840"/>
    </source>
</evidence>
<evidence type="ECO:0000256" key="8">
    <source>
        <dbReference type="ARBA" id="ARBA00022741"/>
    </source>
</evidence>
<evidence type="ECO:0000256" key="12">
    <source>
        <dbReference type="HAMAP-Rule" id="MF_00234"/>
    </source>
</evidence>
<dbReference type="HAMAP" id="MF_00234">
    <property type="entry name" value="Adenylate_kinase_AdkA"/>
    <property type="match status" value="1"/>
</dbReference>
<dbReference type="GO" id="GO:0005524">
    <property type="term" value="F:ATP binding"/>
    <property type="evidence" value="ECO:0007669"/>
    <property type="project" value="UniProtKB-UniRule"/>
</dbReference>
<evidence type="ECO:0000256" key="9">
    <source>
        <dbReference type="ARBA" id="ARBA00022777"/>
    </source>
</evidence>
<evidence type="ECO:0000256" key="13">
    <source>
        <dbReference type="SAM" id="MobiDB-lite"/>
    </source>
</evidence>
<organism evidence="14 15">
    <name type="scientific">Caldiarchaeum subterraneum</name>
    <dbReference type="NCBI Taxonomy" id="311458"/>
    <lineage>
        <taxon>Archaea</taxon>
        <taxon>Nitrososphaerota</taxon>
        <taxon>Candidatus Caldarchaeales</taxon>
        <taxon>Candidatus Caldarchaeaceae</taxon>
        <taxon>Candidatus Caldarchaeum</taxon>
    </lineage>
</organism>
<keyword evidence="6 12" id="KW-0963">Cytoplasm</keyword>
<dbReference type="SUPFAM" id="SSF52540">
    <property type="entry name" value="P-loop containing nucleoside triphosphate hydrolases"/>
    <property type="match status" value="1"/>
</dbReference>
<evidence type="ECO:0000256" key="3">
    <source>
        <dbReference type="ARBA" id="ARBA00007088"/>
    </source>
</evidence>
<keyword evidence="8 12" id="KW-0547">Nucleotide-binding</keyword>
<gene>
    <name evidence="12" type="primary">adkA</name>
    <name evidence="14" type="ORF">EYH45_03580</name>
</gene>
<feature type="binding site" evidence="12">
    <location>
        <begin position="10"/>
        <end position="18"/>
    </location>
    <ligand>
        <name>ATP</name>
        <dbReference type="ChEBI" id="CHEBI:30616"/>
    </ligand>
</feature>
<evidence type="ECO:0000256" key="11">
    <source>
        <dbReference type="ARBA" id="ARBA00033336"/>
    </source>
</evidence>
<reference evidence="14" key="1">
    <citation type="journal article" date="2020" name="ISME J.">
        <title>Gammaproteobacteria mediating utilization of methyl-, sulfur- and petroleum organic compounds in deep ocean hydrothermal plumes.</title>
        <authorList>
            <person name="Zhou Z."/>
            <person name="Liu Y."/>
            <person name="Pan J."/>
            <person name="Cron B.R."/>
            <person name="Toner B.M."/>
            <person name="Anantharaman K."/>
            <person name="Breier J.A."/>
            <person name="Dick G.J."/>
            <person name="Li M."/>
        </authorList>
    </citation>
    <scope>NUCLEOTIDE SEQUENCE</scope>
    <source>
        <strain evidence="14">SZUA-1515</strain>
    </source>
</reference>
<comment type="catalytic activity">
    <reaction evidence="1 12">
        <text>AMP + ATP = 2 ADP</text>
        <dbReference type="Rhea" id="RHEA:12973"/>
        <dbReference type="ChEBI" id="CHEBI:30616"/>
        <dbReference type="ChEBI" id="CHEBI:456215"/>
        <dbReference type="ChEBI" id="CHEBI:456216"/>
        <dbReference type="EC" id="2.7.4.3"/>
    </reaction>
</comment>
<evidence type="ECO:0000256" key="7">
    <source>
        <dbReference type="ARBA" id="ARBA00022679"/>
    </source>
</evidence>
<comment type="similarity">
    <text evidence="3 12">Belongs to the archaeal adenylate kinase family.</text>
</comment>
<dbReference type="GO" id="GO:0004017">
    <property type="term" value="F:AMP kinase activity"/>
    <property type="evidence" value="ECO:0007669"/>
    <property type="project" value="UniProtKB-UniRule"/>
</dbReference>
<dbReference type="Proteomes" id="UP000608579">
    <property type="component" value="Unassembled WGS sequence"/>
</dbReference>
<dbReference type="InterPro" id="IPR027417">
    <property type="entry name" value="P-loop_NTPase"/>
</dbReference>
<evidence type="ECO:0000256" key="2">
    <source>
        <dbReference type="ARBA" id="ARBA00004496"/>
    </source>
</evidence>
<evidence type="ECO:0000256" key="5">
    <source>
        <dbReference type="ARBA" id="ARBA00019926"/>
    </source>
</evidence>
<dbReference type="EMBL" id="DQVM01000069">
    <property type="protein sequence ID" value="HIQ29626.1"/>
    <property type="molecule type" value="Genomic_DNA"/>
</dbReference>
<dbReference type="Pfam" id="PF13207">
    <property type="entry name" value="AAA_17"/>
    <property type="match status" value="1"/>
</dbReference>
<sequence length="203" mass="23350">MGNVKVFVVALPGSGKSTTLSKLSEIMPEVKVINFGDLMYEEAKKTYGINHRDDMRRLLNIVHYRELQVRAAKRIAAMQGIVVVDTHSIVKTPWGFYPGLPSEVVRIVRPDAVIHLEYRPEDILKRRRKDADERKREEENTEEIENDQRISRQFAVAAANEAMAYLLILSYCYEQQYPYQHAEEAAKEIANIVRTLSEKKNGT</sequence>
<dbReference type="AlphaFoldDB" id="A0A832ZYE2"/>